<dbReference type="SUPFAM" id="SSF46689">
    <property type="entry name" value="Homeodomain-like"/>
    <property type="match status" value="1"/>
</dbReference>
<protein>
    <submittedName>
        <fullName evidence="3">PucR family transcriptional regulator</fullName>
    </submittedName>
</protein>
<dbReference type="PANTHER" id="PTHR33744">
    <property type="entry name" value="CARBOHYDRATE DIACID REGULATOR"/>
    <property type="match status" value="1"/>
</dbReference>
<dbReference type="InterPro" id="IPR042070">
    <property type="entry name" value="PucR_C-HTH_sf"/>
</dbReference>
<dbReference type="InterPro" id="IPR012914">
    <property type="entry name" value="PucR_dom"/>
</dbReference>
<dbReference type="EMBL" id="JBHSMJ010000065">
    <property type="protein sequence ID" value="MFC5453024.1"/>
    <property type="molecule type" value="Genomic_DNA"/>
</dbReference>
<evidence type="ECO:0000313" key="4">
    <source>
        <dbReference type="Proteomes" id="UP001596044"/>
    </source>
</evidence>
<dbReference type="Gene3D" id="1.10.10.2840">
    <property type="entry name" value="PucR C-terminal helix-turn-helix domain"/>
    <property type="match status" value="1"/>
</dbReference>
<dbReference type="Pfam" id="PF13556">
    <property type="entry name" value="HTH_30"/>
    <property type="match status" value="1"/>
</dbReference>
<organism evidence="3 4">
    <name type="scientific">Paenibacillus aestuarii</name>
    <dbReference type="NCBI Taxonomy" id="516965"/>
    <lineage>
        <taxon>Bacteria</taxon>
        <taxon>Bacillati</taxon>
        <taxon>Bacillota</taxon>
        <taxon>Bacilli</taxon>
        <taxon>Bacillales</taxon>
        <taxon>Paenibacillaceae</taxon>
        <taxon>Paenibacillus</taxon>
    </lineage>
</organism>
<dbReference type="InterPro" id="IPR025736">
    <property type="entry name" value="PucR_C-HTH_dom"/>
</dbReference>
<keyword evidence="4" id="KW-1185">Reference proteome</keyword>
<feature type="domain" description="Purine catabolism PurC-like" evidence="1">
    <location>
        <begin position="14"/>
        <end position="123"/>
    </location>
</feature>
<evidence type="ECO:0000259" key="2">
    <source>
        <dbReference type="Pfam" id="PF13556"/>
    </source>
</evidence>
<evidence type="ECO:0000259" key="1">
    <source>
        <dbReference type="Pfam" id="PF07905"/>
    </source>
</evidence>
<name>A0ABW0KHV6_9BACL</name>
<dbReference type="PANTHER" id="PTHR33744:SF1">
    <property type="entry name" value="DNA-BINDING TRANSCRIPTIONAL ACTIVATOR ADER"/>
    <property type="match status" value="1"/>
</dbReference>
<dbReference type="Pfam" id="PF07905">
    <property type="entry name" value="PucR"/>
    <property type="match status" value="1"/>
</dbReference>
<accession>A0ABW0KHV6</accession>
<gene>
    <name evidence="3" type="ORF">ACFPOG_32950</name>
</gene>
<dbReference type="Proteomes" id="UP001596044">
    <property type="component" value="Unassembled WGS sequence"/>
</dbReference>
<feature type="domain" description="PucR C-terminal helix-turn-helix" evidence="2">
    <location>
        <begin position="471"/>
        <end position="524"/>
    </location>
</feature>
<comment type="caution">
    <text evidence="3">The sequence shown here is derived from an EMBL/GenBank/DDBJ whole genome shotgun (WGS) entry which is preliminary data.</text>
</comment>
<sequence length="536" mass="60882">MHLTIREALTIYPLTEAKLVAGKQGDSRIVKSVNVMDAPDIADWTKSGEMLFTTAFAMKDSPQETVNLLRKLNERGAAGLGIKLGRYWSELPQMVVEEANRLHFPIIEMPFQFTFSDQMNALFNAEYRRNTQQLQSVLEKQKKLMQFGLKQDDMVAMFTMISSIVGYPMAVIGTNGQILFNTSSWSNDQLQMNWPWKRKAGWVYTGKDRAYRVALTGQVDEGLGSLLIMPDAVLIANVEEGLFQQVADILAFHMGFTFRSHMEETAQRDLQNGLARYLERGTSLEAFMEQAQARGVNLFGGAYQCVIGKLRSNQGAKLTEESIAAQLKELKRYMDAQPKSSSLQAQHFGLKDMLFSIYTANTPATFPEEQLSQMLAKYAADTSGLKEADGVSFYVSPVKTKPNALREAYLESLETMTLSSRLGLCDRVLQYETIEFAHLFQHISSETMEAYCTKILRPLLEKDAEYSQEMIRTLEVFIRNDGQVSEAAKQLYIHRNTVTYRLEKISDLLQVDFKKVNDLLKLKAVFLFRQFLHARI</sequence>
<proteinExistence type="predicted"/>
<evidence type="ECO:0000313" key="3">
    <source>
        <dbReference type="EMBL" id="MFC5453024.1"/>
    </source>
</evidence>
<dbReference type="RefSeq" id="WP_270879278.1">
    <property type="nucleotide sequence ID" value="NZ_JAQFVF010000023.1"/>
</dbReference>
<dbReference type="InterPro" id="IPR009057">
    <property type="entry name" value="Homeodomain-like_sf"/>
</dbReference>
<reference evidence="4" key="1">
    <citation type="journal article" date="2019" name="Int. J. Syst. Evol. Microbiol.">
        <title>The Global Catalogue of Microorganisms (GCM) 10K type strain sequencing project: providing services to taxonomists for standard genome sequencing and annotation.</title>
        <authorList>
            <consortium name="The Broad Institute Genomics Platform"/>
            <consortium name="The Broad Institute Genome Sequencing Center for Infectious Disease"/>
            <person name="Wu L."/>
            <person name="Ma J."/>
        </authorList>
    </citation>
    <scope>NUCLEOTIDE SEQUENCE [LARGE SCALE GENOMIC DNA]</scope>
    <source>
        <strain evidence="4">KACC 11904</strain>
    </source>
</reference>
<dbReference type="InterPro" id="IPR051448">
    <property type="entry name" value="CdaR-like_regulators"/>
</dbReference>